<evidence type="ECO:0000313" key="2">
    <source>
        <dbReference type="Proteomes" id="UP000660729"/>
    </source>
</evidence>
<protein>
    <submittedName>
        <fullName evidence="1">Uncharacterized protein</fullName>
    </submittedName>
</protein>
<dbReference type="Proteomes" id="UP000660729">
    <property type="component" value="Unassembled WGS sequence"/>
</dbReference>
<dbReference type="AlphaFoldDB" id="A0A8H6VK07"/>
<name>A0A8H6VK07_9PEZI</name>
<evidence type="ECO:0000313" key="1">
    <source>
        <dbReference type="EMBL" id="KAF7193257.1"/>
    </source>
</evidence>
<gene>
    <name evidence="1" type="ORF">HII31_05483</name>
</gene>
<sequence length="127" mass="13905">MPNILIAGLGRFISADPNAAATFGPQAGNIKLLEEALQKATEAGYYHLTIDVDTNNPKESLVAIENELKSKDYDLFVIGYGIRGNRDFTAVFEEVVNLCVRVSPKTRFGFSPAPGAVFETIQRVLEK</sequence>
<proteinExistence type="predicted"/>
<reference evidence="1" key="1">
    <citation type="submission" date="2020-04" db="EMBL/GenBank/DDBJ databases">
        <title>Draft genome resource of the tomato pathogen Pseudocercospora fuligena.</title>
        <authorList>
            <person name="Zaccaron A."/>
        </authorList>
    </citation>
    <scope>NUCLEOTIDE SEQUENCE</scope>
    <source>
        <strain evidence="1">PF001</strain>
    </source>
</reference>
<dbReference type="EMBL" id="JABCIY010000091">
    <property type="protein sequence ID" value="KAF7193257.1"/>
    <property type="molecule type" value="Genomic_DNA"/>
</dbReference>
<keyword evidence="2" id="KW-1185">Reference proteome</keyword>
<organism evidence="1 2">
    <name type="scientific">Pseudocercospora fuligena</name>
    <dbReference type="NCBI Taxonomy" id="685502"/>
    <lineage>
        <taxon>Eukaryota</taxon>
        <taxon>Fungi</taxon>
        <taxon>Dikarya</taxon>
        <taxon>Ascomycota</taxon>
        <taxon>Pezizomycotina</taxon>
        <taxon>Dothideomycetes</taxon>
        <taxon>Dothideomycetidae</taxon>
        <taxon>Mycosphaerellales</taxon>
        <taxon>Mycosphaerellaceae</taxon>
        <taxon>Pseudocercospora</taxon>
    </lineage>
</organism>
<dbReference type="OrthoDB" id="9986861at2759"/>
<comment type="caution">
    <text evidence="1">The sequence shown here is derived from an EMBL/GenBank/DDBJ whole genome shotgun (WGS) entry which is preliminary data.</text>
</comment>
<accession>A0A8H6VK07</accession>